<reference evidence="1" key="1">
    <citation type="submission" date="2023-07" db="EMBL/GenBank/DDBJ databases">
        <title>Dynamics of blaOXA-23 gene transmission in Acinetobacter spp. from contaminated veterinary surfaces.</title>
        <authorList>
            <person name="Moreira Da Silva J."/>
            <person name="Menezes J."/>
            <person name="Fernandes L."/>
            <person name="Marques C."/>
            <person name="Amaral A."/>
            <person name="Timofte D."/>
            <person name="Pomba C."/>
        </authorList>
    </citation>
    <scope>NUCLEOTIDE SEQUENCE</scope>
    <source>
        <strain evidence="1">CMVB11Z4A1</strain>
    </source>
</reference>
<dbReference type="AlphaFoldDB" id="A0AAW8AR02"/>
<proteinExistence type="predicted"/>
<accession>A0AAW8AR02</accession>
<evidence type="ECO:0000313" key="2">
    <source>
        <dbReference type="Proteomes" id="UP001242129"/>
    </source>
</evidence>
<evidence type="ECO:0000313" key="1">
    <source>
        <dbReference type="EMBL" id="MDP1447133.1"/>
    </source>
</evidence>
<dbReference type="Proteomes" id="UP001242129">
    <property type="component" value="Unassembled WGS sequence"/>
</dbReference>
<sequence length="391" mass="46011">MSKITKLVNSPDKFFKDFLLKRINSIGLDPHLANQHEKNVLDGNLKKEIHKKINDFDFNAIFFSKKINTVIHCGEGSTVGFNIISPWLSYLEGYKENFVLLVRNHDLFNKLKSQYKGFNIAYAKSPTDVEDLFNKIKGLKNICFVSNTANNIHLIRFIEYKHIFIGHFDEDRQPSLHKYFKAYDECWFYSSVKMNMFEQILSPSHLTIKVVHHPERVLKCDNDFKNIIYWALDNDEVISSSLFSLKRICNLGFLDKKYLNVYVENNDKSVVDIFLQRYKIPSFNNHLLLKMSDIIIMDYAFDKVKQALQLGIPVVIYMPIDYRKFYSEEDCQIIELCYQFKDIEDLDKLLGNIVLNDTLKKCRLKFIENHYGSISLEKHNFKETIDQLFLG</sequence>
<protein>
    <submittedName>
        <fullName evidence="1">Uncharacterized protein</fullName>
    </submittedName>
</protein>
<comment type="caution">
    <text evidence="1">The sequence shown here is derived from an EMBL/GenBank/DDBJ whole genome shotgun (WGS) entry which is preliminary data.</text>
</comment>
<gene>
    <name evidence="1" type="ORF">Q8G51_04680</name>
</gene>
<name>A0AAW8AR02_ACILW</name>
<dbReference type="EMBL" id="JAUUUS010000031">
    <property type="protein sequence ID" value="MDP1447133.1"/>
    <property type="molecule type" value="Genomic_DNA"/>
</dbReference>
<organism evidence="1 2">
    <name type="scientific">Acinetobacter lwoffii</name>
    <dbReference type="NCBI Taxonomy" id="28090"/>
    <lineage>
        <taxon>Bacteria</taxon>
        <taxon>Pseudomonadati</taxon>
        <taxon>Pseudomonadota</taxon>
        <taxon>Gammaproteobacteria</taxon>
        <taxon>Moraxellales</taxon>
        <taxon>Moraxellaceae</taxon>
        <taxon>Acinetobacter</taxon>
    </lineage>
</organism>
<dbReference type="RefSeq" id="WP_305157716.1">
    <property type="nucleotide sequence ID" value="NZ_JAUUUQ010000031.1"/>
</dbReference>